<evidence type="ECO:0000256" key="5">
    <source>
        <dbReference type="SAM" id="MobiDB-lite"/>
    </source>
</evidence>
<sequence length="928" mass="96226">MADSDFDFDAPTTLRDGEGEADSIDDALFDLDRVSEGGMSPSQAADPENLEFMAQFGSATLQRVEQHLASKLSKAAGAHAADEAHAVTPSRSVGDAGSIGSPASLVSPALELSPASAVGQASPSPAGAKATPPQADKRRRSRRLNPDLSPELEALGDSGKSQRVAFSSPDGHSAGTASIDRQQTPGASLRVKRGRSTRLSRERLSQILKSAVSPGESGTQAAAPTEPSSAVSPAVSPAVRKVSAKQSPVQRSESKSATESEMAVVAQEEVQRSAPAEEPEIDSADEPAAVESQSASAEAAATSDAVPASDAEVKALAEKEDEAFEAATREVGAEDDDAAPAGSPTADAADANADADAESGEQDDAPETAAAAGSSDQTDLDRAAKGASEGAETPFGEKLAKATKALHSRGGPEHAHSAHSSPAGARPLTEPEPFAFSTDARAAERDGQPRPLTTEEREVAELAARKPFRAQPVGAGVPADRAPHSPAAKRELTVAHTPNLATAKLAATRAPHVPPAAPDATAKPFAARPMPAYAPALVGVTRSAAPLTTPFSPELATRQRAAVRAPAPSAEGSHAASAEAEAEAEAHRFRARAVGEGIPEHAPVAAAAPKPPTRPVPFHLAVDERGRAAREREEEERRRAAEAEREAHQFHAQPIRHFASAPPASAAQPPRRPTVAEPFHLRSEALHAAAAEAERARLAAEAKAEAERREFHARPLPCAILDPSHVFVPIKPDRPRGAAALPQAKELPSEARARVRAAFDEERRQRLEAKARQDKEAEERRQREEEAAIARMRRETLTFRARPMVGGKVVRSRVFGGAPSSSSSASSSAAAGAAAKNTTAQDIAGDDLEGESPLSELKGPVPRASILARRRGVPLAQRTNGAASPDSKPTSVPASPQLAASASAPSARRTRKSAARATKAIAAAVSGI</sequence>
<feature type="compositionally biased region" description="Low complexity" evidence="5">
    <location>
        <begin position="339"/>
        <end position="352"/>
    </location>
</feature>
<gene>
    <name evidence="8" type="ORF">FNF28_05426</name>
</gene>
<comment type="caution">
    <text evidence="8">The sequence shown here is derived from an EMBL/GenBank/DDBJ whole genome shotgun (WGS) entry which is preliminary data.</text>
</comment>
<feature type="region of interest" description="Disordered" evidence="5">
    <location>
        <begin position="625"/>
        <end position="673"/>
    </location>
</feature>
<feature type="region of interest" description="Disordered" evidence="5">
    <location>
        <begin position="71"/>
        <end position="488"/>
    </location>
</feature>
<feature type="region of interest" description="Disordered" evidence="5">
    <location>
        <begin position="733"/>
        <end position="787"/>
    </location>
</feature>
<dbReference type="AlphaFoldDB" id="A0A5A8D885"/>
<name>A0A5A8D885_CAFRO</name>
<feature type="domain" description="TPX2 central" evidence="7">
    <location>
        <begin position="547"/>
        <end position="656"/>
    </location>
</feature>
<comment type="subcellular location">
    <subcellularLocation>
        <location evidence="1">Cytoplasm</location>
        <location evidence="1">Cytoskeleton</location>
    </subcellularLocation>
</comment>
<dbReference type="InterPro" id="IPR027330">
    <property type="entry name" value="TPX2_central_dom"/>
</dbReference>
<dbReference type="Pfam" id="PF12214">
    <property type="entry name" value="TPX2_importin"/>
    <property type="match status" value="1"/>
</dbReference>
<feature type="compositionally biased region" description="Low complexity" evidence="5">
    <location>
        <begin position="659"/>
        <end position="669"/>
    </location>
</feature>
<feature type="compositionally biased region" description="Basic and acidic residues" evidence="5">
    <location>
        <begin position="747"/>
        <end position="787"/>
    </location>
</feature>
<protein>
    <submittedName>
        <fullName evidence="8">Uncharacterized protein</fullName>
    </submittedName>
</protein>
<feature type="compositionally biased region" description="Low complexity" evidence="5">
    <location>
        <begin position="565"/>
        <end position="579"/>
    </location>
</feature>
<feature type="compositionally biased region" description="Low complexity" evidence="5">
    <location>
        <begin position="816"/>
        <end position="835"/>
    </location>
</feature>
<keyword evidence="3" id="KW-0963">Cytoplasm</keyword>
<evidence type="ECO:0000313" key="9">
    <source>
        <dbReference type="Proteomes" id="UP000324907"/>
    </source>
</evidence>
<feature type="region of interest" description="Disordered" evidence="5">
    <location>
        <begin position="550"/>
        <end position="592"/>
    </location>
</feature>
<evidence type="ECO:0000256" key="1">
    <source>
        <dbReference type="ARBA" id="ARBA00004245"/>
    </source>
</evidence>
<evidence type="ECO:0000259" key="6">
    <source>
        <dbReference type="Pfam" id="PF06886"/>
    </source>
</evidence>
<feature type="compositionally biased region" description="Polar residues" evidence="5">
    <location>
        <begin position="175"/>
        <end position="186"/>
    </location>
</feature>
<dbReference type="InterPro" id="IPR027329">
    <property type="entry name" value="TPX2_C"/>
</dbReference>
<feature type="domain" description="TPX2 C-terminal" evidence="6">
    <location>
        <begin position="747"/>
        <end position="805"/>
    </location>
</feature>
<evidence type="ECO:0000259" key="7">
    <source>
        <dbReference type="Pfam" id="PF12214"/>
    </source>
</evidence>
<evidence type="ECO:0000256" key="4">
    <source>
        <dbReference type="ARBA" id="ARBA00023212"/>
    </source>
</evidence>
<proteinExistence type="inferred from homology"/>
<comment type="similarity">
    <text evidence="2">Belongs to the TPX2 family.</text>
</comment>
<feature type="compositionally biased region" description="Basic and acidic residues" evidence="5">
    <location>
        <begin position="625"/>
        <end position="649"/>
    </location>
</feature>
<dbReference type="Proteomes" id="UP000324907">
    <property type="component" value="Unassembled WGS sequence"/>
</dbReference>
<feature type="compositionally biased region" description="Low complexity" evidence="5">
    <location>
        <begin position="418"/>
        <end position="427"/>
    </location>
</feature>
<feature type="compositionally biased region" description="Low complexity" evidence="5">
    <location>
        <begin position="221"/>
        <end position="241"/>
    </location>
</feature>
<reference evidence="8 9" key="1">
    <citation type="submission" date="2019-07" db="EMBL/GenBank/DDBJ databases">
        <title>Genomes of Cafeteria roenbergensis.</title>
        <authorList>
            <person name="Fischer M.G."/>
            <person name="Hackl T."/>
            <person name="Roman M."/>
        </authorList>
    </citation>
    <scope>NUCLEOTIDE SEQUENCE [LARGE SCALE GENOMIC DNA]</scope>
    <source>
        <strain evidence="8 9">RCC970-E3</strain>
    </source>
</reference>
<feature type="compositionally biased region" description="Polar residues" evidence="5">
    <location>
        <begin position="877"/>
        <end position="894"/>
    </location>
</feature>
<organism evidence="8 9">
    <name type="scientific">Cafeteria roenbergensis</name>
    <name type="common">Marine flagellate</name>
    <dbReference type="NCBI Taxonomy" id="33653"/>
    <lineage>
        <taxon>Eukaryota</taxon>
        <taxon>Sar</taxon>
        <taxon>Stramenopiles</taxon>
        <taxon>Bigyra</taxon>
        <taxon>Opalozoa</taxon>
        <taxon>Bicosoecida</taxon>
        <taxon>Cafeteriaceae</taxon>
        <taxon>Cafeteria</taxon>
    </lineage>
</organism>
<evidence type="ECO:0000256" key="2">
    <source>
        <dbReference type="ARBA" id="ARBA00005885"/>
    </source>
</evidence>
<evidence type="ECO:0000313" key="8">
    <source>
        <dbReference type="EMBL" id="KAA0160470.1"/>
    </source>
</evidence>
<dbReference type="GO" id="GO:0005856">
    <property type="term" value="C:cytoskeleton"/>
    <property type="evidence" value="ECO:0007669"/>
    <property type="project" value="UniProtKB-SubCell"/>
</dbReference>
<accession>A0A5A8D885</accession>
<feature type="region of interest" description="Disordered" evidence="5">
    <location>
        <begin position="1"/>
        <end position="24"/>
    </location>
</feature>
<feature type="compositionally biased region" description="Low complexity" evidence="5">
    <location>
        <begin position="287"/>
        <end position="310"/>
    </location>
</feature>
<feature type="compositionally biased region" description="Basic and acidic residues" evidence="5">
    <location>
        <begin position="441"/>
        <end position="464"/>
    </location>
</feature>
<feature type="compositionally biased region" description="Acidic residues" evidence="5">
    <location>
        <begin position="353"/>
        <end position="366"/>
    </location>
</feature>
<dbReference type="Pfam" id="PF06886">
    <property type="entry name" value="TPX2"/>
    <property type="match status" value="1"/>
</dbReference>
<dbReference type="EMBL" id="VLTL01000110">
    <property type="protein sequence ID" value="KAA0160470.1"/>
    <property type="molecule type" value="Genomic_DNA"/>
</dbReference>
<feature type="region of interest" description="Disordered" evidence="5">
    <location>
        <begin position="816"/>
        <end position="915"/>
    </location>
</feature>
<evidence type="ECO:0000256" key="3">
    <source>
        <dbReference type="ARBA" id="ARBA00022490"/>
    </source>
</evidence>
<keyword evidence="4" id="KW-0206">Cytoskeleton</keyword>